<dbReference type="InterPro" id="IPR052955">
    <property type="entry name" value="UPF0703_membrane_permease"/>
</dbReference>
<accession>A0A4U6QKY6</accession>
<keyword evidence="2" id="KW-0812">Transmembrane</keyword>
<dbReference type="InterPro" id="IPR015402">
    <property type="entry name" value="DUF1980"/>
</dbReference>
<evidence type="ECO:0000313" key="6">
    <source>
        <dbReference type="Proteomes" id="UP000306985"/>
    </source>
</evidence>
<evidence type="ECO:0000313" key="5">
    <source>
        <dbReference type="EMBL" id="TKV61190.1"/>
    </source>
</evidence>
<evidence type="ECO:0000259" key="4">
    <source>
        <dbReference type="Pfam" id="PF21537"/>
    </source>
</evidence>
<dbReference type="AlphaFoldDB" id="A0A4U6QKY6"/>
<feature type="transmembrane region" description="Helical" evidence="2">
    <location>
        <begin position="33"/>
        <end position="57"/>
    </location>
</feature>
<proteinExistence type="predicted"/>
<dbReference type="RefSeq" id="WP_137448494.1">
    <property type="nucleotide sequence ID" value="NZ_SZZH01000001.1"/>
</dbReference>
<dbReference type="Proteomes" id="UP000306985">
    <property type="component" value="Unassembled WGS sequence"/>
</dbReference>
<keyword evidence="2" id="KW-1133">Transmembrane helix</keyword>
<dbReference type="Pfam" id="PF21537">
    <property type="entry name" value="DUF1980_C"/>
    <property type="match status" value="1"/>
</dbReference>
<protein>
    <submittedName>
        <fullName evidence="5">TIGR03943 family protein</fullName>
    </submittedName>
</protein>
<dbReference type="PANTHER" id="PTHR40047">
    <property type="entry name" value="UPF0703 PROTEIN YCGQ"/>
    <property type="match status" value="1"/>
</dbReference>
<feature type="domain" description="DUF1980" evidence="4">
    <location>
        <begin position="199"/>
        <end position="301"/>
    </location>
</feature>
<dbReference type="EMBL" id="SZZH01000001">
    <property type="protein sequence ID" value="TKV61190.1"/>
    <property type="molecule type" value="Genomic_DNA"/>
</dbReference>
<gene>
    <name evidence="5" type="ORF">FDO65_06065</name>
</gene>
<keyword evidence="2" id="KW-0472">Membrane</keyword>
<reference evidence="5 6" key="1">
    <citation type="submission" date="2019-05" db="EMBL/GenBank/DDBJ databases">
        <title>Nakamurella sp. N5BH11, whole genome shotgun sequence.</title>
        <authorList>
            <person name="Tuo L."/>
        </authorList>
    </citation>
    <scope>NUCLEOTIDE SEQUENCE [LARGE SCALE GENOMIC DNA]</scope>
    <source>
        <strain evidence="5 6">N5BH11</strain>
    </source>
</reference>
<comment type="caution">
    <text evidence="5">The sequence shown here is derived from an EMBL/GenBank/DDBJ whole genome shotgun (WGS) entry which is preliminary data.</text>
</comment>
<evidence type="ECO:0000256" key="2">
    <source>
        <dbReference type="SAM" id="Phobius"/>
    </source>
</evidence>
<sequence>MNKETQSVVVSLLGGLLVSITLSGRFTSYVKPGFAPLLLIGGGVLIVVGVVSLILALRDDSRQRKAATTGHGPASAIGAPGTNSADTATPVEDAHGHDHDRSRAPWLIVVPVLVLLLVAPPALGADAVARNATSQALNGAVQNAPTLNDQSGAGGGSTGGYAFNDGSGSVTDASGSRRIQHFPALPDGDNPTIGMKDFVLRALYDADNSLTGRPVTVVGFIAPPGDGYSDGYTIARMVISCCAADANPMQLHVDGPAPYPVDTWVSAVVSPVDNTATLDNGYVPTVTVTSLTPIDQPADPYEN</sequence>
<feature type="region of interest" description="Disordered" evidence="1">
    <location>
        <begin position="66"/>
        <end position="100"/>
    </location>
</feature>
<dbReference type="InterPro" id="IPR048493">
    <property type="entry name" value="DUF1980_N"/>
</dbReference>
<feature type="transmembrane region" description="Helical" evidence="2">
    <location>
        <begin position="104"/>
        <end position="123"/>
    </location>
</feature>
<name>A0A4U6QKY6_9ACTN</name>
<dbReference type="OrthoDB" id="359029at2"/>
<organism evidence="5 6">
    <name type="scientific">Nakamurella flava</name>
    <dbReference type="NCBI Taxonomy" id="2576308"/>
    <lineage>
        <taxon>Bacteria</taxon>
        <taxon>Bacillati</taxon>
        <taxon>Actinomycetota</taxon>
        <taxon>Actinomycetes</taxon>
        <taxon>Nakamurellales</taxon>
        <taxon>Nakamurellaceae</taxon>
        <taxon>Nakamurella</taxon>
    </lineage>
</organism>
<feature type="domain" description="DUF1980" evidence="3">
    <location>
        <begin position="8"/>
        <end position="119"/>
    </location>
</feature>
<evidence type="ECO:0000256" key="1">
    <source>
        <dbReference type="SAM" id="MobiDB-lite"/>
    </source>
</evidence>
<feature type="region of interest" description="Disordered" evidence="1">
    <location>
        <begin position="147"/>
        <end position="174"/>
    </location>
</feature>
<dbReference type="InterPro" id="IPR048447">
    <property type="entry name" value="DUF1980_C"/>
</dbReference>
<evidence type="ECO:0000259" key="3">
    <source>
        <dbReference type="Pfam" id="PF09323"/>
    </source>
</evidence>
<dbReference type="NCBIfam" id="TIGR03943">
    <property type="entry name" value="TIGR03943 family putative permease subunit"/>
    <property type="match status" value="1"/>
</dbReference>
<keyword evidence="6" id="KW-1185">Reference proteome</keyword>
<dbReference type="Pfam" id="PF09323">
    <property type="entry name" value="DUF1980"/>
    <property type="match status" value="1"/>
</dbReference>
<dbReference type="PANTHER" id="PTHR40047:SF1">
    <property type="entry name" value="UPF0703 PROTEIN YCGQ"/>
    <property type="match status" value="1"/>
</dbReference>